<evidence type="ECO:0000313" key="2">
    <source>
        <dbReference type="Proteomes" id="UP001227268"/>
    </source>
</evidence>
<dbReference type="EMBL" id="JASBWT010000017">
    <property type="protein sequence ID" value="KAJ9097242.1"/>
    <property type="molecule type" value="Genomic_DNA"/>
</dbReference>
<comment type="caution">
    <text evidence="1">The sequence shown here is derived from an EMBL/GenBank/DDBJ whole genome shotgun (WGS) entry which is preliminary data.</text>
</comment>
<accession>A0ACC2VE91</accession>
<dbReference type="Proteomes" id="UP001227268">
    <property type="component" value="Unassembled WGS sequence"/>
</dbReference>
<protein>
    <submittedName>
        <fullName evidence="1">Uncharacterized protein</fullName>
    </submittedName>
</protein>
<keyword evidence="2" id="KW-1185">Reference proteome</keyword>
<sequence>MAKGHLASTGKKQAAAGVKGDLWWSARDDGVDDVPKSFTPGEEDIVPARIHAQDTIQRCNKGKGNEWSGVVQTRSLPHSIRVWLRFWLGMWVSILPDEEEGYSEGSPALPLTTTGSGLKDMPRIRTIQTWMKEAWDAGMRFKNLDGPSKFKYSPVHLMIIGYDPQGLKDFKGSIVGTKKWIGTAGQKSFQSHSSEESLTVIFPSIDLYALAVSRGIASLSKIIDGNYMYTTIDASFAGELDRVDLGPIMRISIGGTNDTSKNTGQGSAIVSAKLPLILQHSGHSRTVVGYEIDDAGETSLIVFDPATSIPRGLRKTALEHLRDNAEAAVEGFVTPGGAIVGKRRKLNQQSLRDMMPKSRKEGQSTDPIPVLESDEEMDQAGWVRKKTSASGSTEKSASKRKMSDRMHLLRNSFDLASNPKATLSHFRVSLSALSKHDEYQILSFDGGALLLIEERLQRKIVTATTIFPA</sequence>
<reference evidence="1" key="1">
    <citation type="submission" date="2023-04" db="EMBL/GenBank/DDBJ databases">
        <title>Draft Genome sequencing of Naganishia species isolated from polar environments using Oxford Nanopore Technology.</title>
        <authorList>
            <person name="Leo P."/>
            <person name="Venkateswaran K."/>
        </authorList>
    </citation>
    <scope>NUCLEOTIDE SEQUENCE</scope>
    <source>
        <strain evidence="1">MNA-CCFEE 5423</strain>
    </source>
</reference>
<gene>
    <name evidence="1" type="ORF">QFC21_004911</name>
</gene>
<name>A0ACC2VE91_9TREE</name>
<organism evidence="1 2">
    <name type="scientific">Naganishia friedmannii</name>
    <dbReference type="NCBI Taxonomy" id="89922"/>
    <lineage>
        <taxon>Eukaryota</taxon>
        <taxon>Fungi</taxon>
        <taxon>Dikarya</taxon>
        <taxon>Basidiomycota</taxon>
        <taxon>Agaricomycotina</taxon>
        <taxon>Tremellomycetes</taxon>
        <taxon>Filobasidiales</taxon>
        <taxon>Filobasidiaceae</taxon>
        <taxon>Naganishia</taxon>
    </lineage>
</organism>
<proteinExistence type="predicted"/>
<evidence type="ECO:0000313" key="1">
    <source>
        <dbReference type="EMBL" id="KAJ9097242.1"/>
    </source>
</evidence>